<reference evidence="2 3" key="1">
    <citation type="submission" date="2018-04" db="EMBL/GenBank/DDBJ databases">
        <title>Pedobacter chongqingensis sp. nov., isolated from a rottenly hemp rope.</title>
        <authorList>
            <person name="Cai Y."/>
        </authorList>
    </citation>
    <scope>NUCLEOTIDE SEQUENCE [LARGE SCALE GENOMIC DNA]</scope>
    <source>
        <strain evidence="2 3">FJ4-8</strain>
    </source>
</reference>
<name>A0A2U2PF49_9SPHI</name>
<feature type="domain" description="DUF2264" evidence="1">
    <location>
        <begin position="41"/>
        <end position="400"/>
    </location>
</feature>
<keyword evidence="3" id="KW-1185">Reference proteome</keyword>
<dbReference type="EMBL" id="QEAS01000011">
    <property type="protein sequence ID" value="PWG79954.1"/>
    <property type="molecule type" value="Genomic_DNA"/>
</dbReference>
<dbReference type="OrthoDB" id="9813465at2"/>
<dbReference type="Pfam" id="PF10022">
    <property type="entry name" value="DUF2264"/>
    <property type="match status" value="1"/>
</dbReference>
<dbReference type="InterPro" id="IPR049349">
    <property type="entry name" value="DUF2264_N"/>
</dbReference>
<accession>A0A2U2PF49</accession>
<dbReference type="PANTHER" id="PTHR35339">
    <property type="entry name" value="LINALOOL DEHYDRATASE_ISOMERASE DOMAIN-CONTAINING PROTEIN"/>
    <property type="match status" value="1"/>
</dbReference>
<dbReference type="InterPro" id="IPR008929">
    <property type="entry name" value="Chondroitin_lyas"/>
</dbReference>
<proteinExistence type="predicted"/>
<dbReference type="PIRSF" id="PIRSF014753">
    <property type="entry name" value="UCP014753"/>
    <property type="match status" value="1"/>
</dbReference>
<dbReference type="Gene3D" id="1.50.10.100">
    <property type="entry name" value="Chondroitin AC/alginate lyase"/>
    <property type="match status" value="1"/>
</dbReference>
<protein>
    <recommendedName>
        <fullName evidence="1">DUF2264 domain-containing protein</fullName>
    </recommendedName>
</protein>
<evidence type="ECO:0000313" key="2">
    <source>
        <dbReference type="EMBL" id="PWG79954.1"/>
    </source>
</evidence>
<dbReference type="RefSeq" id="WP_109416471.1">
    <property type="nucleotide sequence ID" value="NZ_QEAS01000011.1"/>
</dbReference>
<dbReference type="AlphaFoldDB" id="A0A2U2PF49"/>
<dbReference type="Proteomes" id="UP000245647">
    <property type="component" value="Unassembled WGS sequence"/>
</dbReference>
<organism evidence="2 3">
    <name type="scientific">Pararcticibacter amylolyticus</name>
    <dbReference type="NCBI Taxonomy" id="2173175"/>
    <lineage>
        <taxon>Bacteria</taxon>
        <taxon>Pseudomonadati</taxon>
        <taxon>Bacteroidota</taxon>
        <taxon>Sphingobacteriia</taxon>
        <taxon>Sphingobacteriales</taxon>
        <taxon>Sphingobacteriaceae</taxon>
        <taxon>Pararcticibacter</taxon>
    </lineage>
</organism>
<dbReference type="InterPro" id="IPR016624">
    <property type="entry name" value="UCP014753"/>
</dbReference>
<evidence type="ECO:0000259" key="1">
    <source>
        <dbReference type="Pfam" id="PF10022"/>
    </source>
</evidence>
<dbReference type="PANTHER" id="PTHR35339:SF3">
    <property type="entry name" value="DUF2264 DOMAIN-CONTAINING PROTEIN"/>
    <property type="match status" value="1"/>
</dbReference>
<sequence>MQRRSFVKAIPLAGGLTMAKLSFAGLTDREKETKAIKEGNDREYWSSLLYKISAPVLQNLSRNTLKKEMPLEKAPGYSLKAEKVSHLEAFGRTICGIAPWLALPDRDSPEGRKREQLLQWYLEGMANAVNPSSPDYLNFRSEAQPLVDAAHLCQGLLRAYDVLWKPLDEITKKRFLLELKQLRRIMPAYNNWVLFAAMVEAFLLVAGDEYEPYRIMIGIRKTQEWYKGDGWYADGPDFALDYYNSYVIHSMLTDLLKVASDRGLAGREDLDLAIKRMQRYAVLLERLISPEGTYPAIGRSMPYRTAAFQPLGHLALLHKLPDELPGAQVRSAVTAVMKRTFEQDGTFDPKGWLKIGVCGSQWAVADSYTSTGSLYICTEGFLALGLPEDDPVWTEPGREWTSQLVWSGKPVKNDHAAHY</sequence>
<evidence type="ECO:0000313" key="3">
    <source>
        <dbReference type="Proteomes" id="UP000245647"/>
    </source>
</evidence>
<comment type="caution">
    <text evidence="2">The sequence shown here is derived from an EMBL/GenBank/DDBJ whole genome shotgun (WGS) entry which is preliminary data.</text>
</comment>
<gene>
    <name evidence="2" type="ORF">DDR33_14230</name>
</gene>